<dbReference type="InterPro" id="IPR029071">
    <property type="entry name" value="Ubiquitin-like_domsf"/>
</dbReference>
<comment type="caution">
    <text evidence="2">The sequence shown here is derived from an EMBL/GenBank/DDBJ whole genome shotgun (WGS) entry which is preliminary data.</text>
</comment>
<dbReference type="InterPro" id="IPR000626">
    <property type="entry name" value="Ubiquitin-like_dom"/>
</dbReference>
<dbReference type="EMBL" id="JAOPGA020001361">
    <property type="protein sequence ID" value="KAL0487667.1"/>
    <property type="molecule type" value="Genomic_DNA"/>
</dbReference>
<dbReference type="PROSITE" id="PS50053">
    <property type="entry name" value="UBIQUITIN_2"/>
    <property type="match status" value="1"/>
</dbReference>
<accession>A0AAW2ZCM8</accession>
<dbReference type="Gene3D" id="3.10.20.90">
    <property type="entry name" value="Phosphatidylinositol 3-kinase Catalytic Subunit, Chain A, domain 1"/>
    <property type="match status" value="1"/>
</dbReference>
<reference evidence="2 3" key="1">
    <citation type="submission" date="2024-03" db="EMBL/GenBank/DDBJ databases">
        <title>The Acrasis kona genome and developmental transcriptomes reveal deep origins of eukaryotic multicellular pathways.</title>
        <authorList>
            <person name="Sheikh S."/>
            <person name="Fu C.-J."/>
            <person name="Brown M.W."/>
            <person name="Baldauf S.L."/>
        </authorList>
    </citation>
    <scope>NUCLEOTIDE SEQUENCE [LARGE SCALE GENOMIC DNA]</scope>
    <source>
        <strain evidence="2 3">ATCC MYA-3509</strain>
    </source>
</reference>
<dbReference type="Pfam" id="PF00240">
    <property type="entry name" value="ubiquitin"/>
    <property type="match status" value="1"/>
</dbReference>
<dbReference type="Proteomes" id="UP001431209">
    <property type="component" value="Unassembled WGS sequence"/>
</dbReference>
<name>A0AAW2ZCM8_9EUKA</name>
<organism evidence="2 3">
    <name type="scientific">Acrasis kona</name>
    <dbReference type="NCBI Taxonomy" id="1008807"/>
    <lineage>
        <taxon>Eukaryota</taxon>
        <taxon>Discoba</taxon>
        <taxon>Heterolobosea</taxon>
        <taxon>Tetramitia</taxon>
        <taxon>Eutetramitia</taxon>
        <taxon>Acrasidae</taxon>
        <taxon>Acrasis</taxon>
    </lineage>
</organism>
<dbReference type="SUPFAM" id="SSF54236">
    <property type="entry name" value="Ubiquitin-like"/>
    <property type="match status" value="1"/>
</dbReference>
<sequence length="89" mass="10548">MYVRIKRKKQTYFLHCENTDTIKSLKEKITAINNTPYENIQFHNSMDHEQVFQDETTLQQGNIGNDAIIVMVYRDGDSWEPIQIDEPEQ</sequence>
<dbReference type="PANTHER" id="PTHR47725">
    <property type="entry name" value="OS03G0364000 PROTEIN"/>
    <property type="match status" value="1"/>
</dbReference>
<evidence type="ECO:0000259" key="1">
    <source>
        <dbReference type="PROSITE" id="PS50053"/>
    </source>
</evidence>
<gene>
    <name evidence="2" type="ORF">AKO1_008725</name>
</gene>
<evidence type="ECO:0000313" key="3">
    <source>
        <dbReference type="Proteomes" id="UP001431209"/>
    </source>
</evidence>
<keyword evidence="3" id="KW-1185">Reference proteome</keyword>
<dbReference type="CDD" id="cd17039">
    <property type="entry name" value="Ubl_ubiquitin_like"/>
    <property type="match status" value="1"/>
</dbReference>
<dbReference type="AlphaFoldDB" id="A0AAW2ZCM8"/>
<protein>
    <submittedName>
        <fullName evidence="2">UBX domain-containing protein</fullName>
    </submittedName>
</protein>
<proteinExistence type="predicted"/>
<dbReference type="PANTHER" id="PTHR47725:SF2">
    <property type="entry name" value="UBIQUITIN-LIKE DOMAIN-CONTAINING PROTEIN"/>
    <property type="match status" value="1"/>
</dbReference>
<feature type="domain" description="Ubiquitin-like" evidence="1">
    <location>
        <begin position="1"/>
        <end position="78"/>
    </location>
</feature>
<evidence type="ECO:0000313" key="2">
    <source>
        <dbReference type="EMBL" id="KAL0487667.1"/>
    </source>
</evidence>